<dbReference type="SUPFAM" id="SSF46894">
    <property type="entry name" value="C-terminal effector domain of the bipartite response regulators"/>
    <property type="match status" value="2"/>
</dbReference>
<evidence type="ECO:0000256" key="2">
    <source>
        <dbReference type="ARBA" id="ARBA00023125"/>
    </source>
</evidence>
<protein>
    <submittedName>
        <fullName evidence="5">DNA-binding NarL/FixJ family response regulator</fullName>
    </submittedName>
</protein>
<reference evidence="5 6" key="1">
    <citation type="submission" date="2020-08" db="EMBL/GenBank/DDBJ databases">
        <title>Genomic Encyclopedia of Archaeal and Bacterial Type Strains, Phase II (KMG-II): from individual species to whole genera.</title>
        <authorList>
            <person name="Goeker M."/>
        </authorList>
    </citation>
    <scope>NUCLEOTIDE SEQUENCE [LARGE SCALE GENOMIC DNA]</scope>
    <source>
        <strain evidence="5 6">DSM 23288</strain>
    </source>
</reference>
<dbReference type="PROSITE" id="PS50043">
    <property type="entry name" value="HTH_LUXR_2"/>
    <property type="match status" value="2"/>
</dbReference>
<evidence type="ECO:0000313" key="6">
    <source>
        <dbReference type="Proteomes" id="UP000585272"/>
    </source>
</evidence>
<dbReference type="AlphaFoldDB" id="A0A840I6K0"/>
<feature type="domain" description="HTH luxR-type" evidence="4">
    <location>
        <begin position="417"/>
        <end position="481"/>
    </location>
</feature>
<dbReference type="EMBL" id="JACHNU010000001">
    <property type="protein sequence ID" value="MBB4660556.1"/>
    <property type="molecule type" value="Genomic_DNA"/>
</dbReference>
<name>A0A840I6K0_9ACTN</name>
<accession>A0A840I6K0</accession>
<dbReference type="PRINTS" id="PR00038">
    <property type="entry name" value="HTHLUXR"/>
</dbReference>
<feature type="domain" description="HTH luxR-type" evidence="4">
    <location>
        <begin position="176"/>
        <end position="241"/>
    </location>
</feature>
<dbReference type="Proteomes" id="UP000585272">
    <property type="component" value="Unassembled WGS sequence"/>
</dbReference>
<dbReference type="Gene3D" id="1.10.10.10">
    <property type="entry name" value="Winged helix-like DNA-binding domain superfamily/Winged helix DNA-binding domain"/>
    <property type="match status" value="2"/>
</dbReference>
<dbReference type="PROSITE" id="PS00622">
    <property type="entry name" value="HTH_LUXR_1"/>
    <property type="match status" value="2"/>
</dbReference>
<evidence type="ECO:0000256" key="3">
    <source>
        <dbReference type="ARBA" id="ARBA00023163"/>
    </source>
</evidence>
<evidence type="ECO:0000313" key="5">
    <source>
        <dbReference type="EMBL" id="MBB4660556.1"/>
    </source>
</evidence>
<proteinExistence type="predicted"/>
<keyword evidence="2 5" id="KW-0238">DNA-binding</keyword>
<gene>
    <name evidence="5" type="ORF">BDZ31_000129</name>
</gene>
<organism evidence="5 6">
    <name type="scientific">Conexibacter arvalis</name>
    <dbReference type="NCBI Taxonomy" id="912552"/>
    <lineage>
        <taxon>Bacteria</taxon>
        <taxon>Bacillati</taxon>
        <taxon>Actinomycetota</taxon>
        <taxon>Thermoleophilia</taxon>
        <taxon>Solirubrobacterales</taxon>
        <taxon>Conexibacteraceae</taxon>
        <taxon>Conexibacter</taxon>
    </lineage>
</organism>
<keyword evidence="6" id="KW-1185">Reference proteome</keyword>
<sequence>MTDAVAVRRAAAGGVVERAIAVALDAVATEVGAATTTFFTVGDDGELASSTVHVAGAGADAASALAAVARWKRELREVDLLAPRTLAGRPEPVVTVGDLEAAFASDPVAAARYRDLGVVGDARLLVRAPHGIVAGVTIWRELSSRPPGERRLGALERLQPFVERAYLEAVARPRERDRLLAPLSARERVVARMLAEGATNAEIAFALQLGLETVKTHVRAILAKLRLTSRRELIGRLPVPARAGAAAARDAATASDLLAALLRWAGARIDAAAGGYAVLSGGGAIAAERAAAVRRDGAVEPDPAAEAIHAELLADLLARRAPSASNARGAVGWQLEPPARPPTGCAERAGWGAPRAVTLRLHGHVAAVAWLAPRRRGARLDDPAAVEAMRRLRPLAEAASAPLVQRLLARSRSRTPRRDPVSALSPRERAIARAAAAGASNREIAARLGIREATVKSHLTRVFVKCDVRSRAQLAALLRRR</sequence>
<keyword evidence="3" id="KW-0804">Transcription</keyword>
<evidence type="ECO:0000256" key="1">
    <source>
        <dbReference type="ARBA" id="ARBA00023015"/>
    </source>
</evidence>
<dbReference type="Pfam" id="PF00196">
    <property type="entry name" value="GerE"/>
    <property type="match status" value="2"/>
</dbReference>
<dbReference type="GO" id="GO:0003677">
    <property type="term" value="F:DNA binding"/>
    <property type="evidence" value="ECO:0007669"/>
    <property type="project" value="UniProtKB-KW"/>
</dbReference>
<dbReference type="CDD" id="cd06170">
    <property type="entry name" value="LuxR_C_like"/>
    <property type="match status" value="2"/>
</dbReference>
<dbReference type="SMART" id="SM00421">
    <property type="entry name" value="HTH_LUXR"/>
    <property type="match status" value="2"/>
</dbReference>
<comment type="caution">
    <text evidence="5">The sequence shown here is derived from an EMBL/GenBank/DDBJ whole genome shotgun (WGS) entry which is preliminary data.</text>
</comment>
<dbReference type="InterPro" id="IPR000792">
    <property type="entry name" value="Tscrpt_reg_LuxR_C"/>
</dbReference>
<keyword evidence="1" id="KW-0805">Transcription regulation</keyword>
<dbReference type="GO" id="GO:0006355">
    <property type="term" value="P:regulation of DNA-templated transcription"/>
    <property type="evidence" value="ECO:0007669"/>
    <property type="project" value="InterPro"/>
</dbReference>
<dbReference type="PANTHER" id="PTHR44688">
    <property type="entry name" value="DNA-BINDING TRANSCRIPTIONAL ACTIVATOR DEVR_DOSR"/>
    <property type="match status" value="1"/>
</dbReference>
<evidence type="ECO:0000259" key="4">
    <source>
        <dbReference type="PROSITE" id="PS50043"/>
    </source>
</evidence>
<dbReference type="PANTHER" id="PTHR44688:SF16">
    <property type="entry name" value="DNA-BINDING TRANSCRIPTIONAL ACTIVATOR DEVR_DOSR"/>
    <property type="match status" value="1"/>
</dbReference>
<dbReference type="InterPro" id="IPR036388">
    <property type="entry name" value="WH-like_DNA-bd_sf"/>
</dbReference>
<dbReference type="InterPro" id="IPR016032">
    <property type="entry name" value="Sig_transdc_resp-reg_C-effctor"/>
</dbReference>
<dbReference type="RefSeq" id="WP_183337986.1">
    <property type="nucleotide sequence ID" value="NZ_JACHNU010000001.1"/>
</dbReference>